<evidence type="ECO:0000256" key="4">
    <source>
        <dbReference type="PROSITE-ProRule" id="PRU00134"/>
    </source>
</evidence>
<evidence type="ECO:0000256" key="3">
    <source>
        <dbReference type="ARBA" id="ARBA00022833"/>
    </source>
</evidence>
<evidence type="ECO:0000313" key="7">
    <source>
        <dbReference type="EMBL" id="KAL0070348.1"/>
    </source>
</evidence>
<sequence length="605" mass="69027">MPRREGVADPLEDLRRLGRPPTTQGNSTLDAIERRIDKATKIFRDVADLVLRGSTSFSHESFITHQLRDNWSSVVQPWLIFLLERFVLPTEEPETLAGIATRECVLTCFPPLLEVQDVNSMKPLTKYLVQTWFKIITLEHPNWGPWSALVFPIDLPETSSVPFLIPPTSYELDSRFGAILIRYLNGMIRRMPAKELSDFVAFISLIRSKWCFPSVNPLDMDDNRGPFLDTLISVLRALCKRNTTYRRSVASQFREEDNMYQVACITFRYISELEENIQSAQILVESRFIDVIFDHWTEVFLIAEEGEKESQAPVISPCIARTLDSISRVMPHQAVLRPFVRKMRHVKSLRCGEVEERMGSSSATRVVWEAWQRLTQKALILYPFYRAAKKTGLCCQSAQCPNITAEARESDPTDQQYFRCGGCLSVLYCSRTCQKLDWSSIHRKFCRTFANRTLVPLSVDTFHMKAWIQDCIWGNASSLMQNIQNHVRLYEARLEDLSNHSSSLADGLASDTQSIADKSRNPILFIDIDTSDVPSLSSFAVLDTPTILTKLVPKYGWESGVVDNLLAYWRDEVKQEEIMVVVLLPQGTGGPAAVWFKLSYPLCSQ</sequence>
<reference evidence="7 8" key="1">
    <citation type="submission" date="2024-05" db="EMBL/GenBank/DDBJ databases">
        <title>A draft genome resource for the thread blight pathogen Marasmius tenuissimus strain MS-2.</title>
        <authorList>
            <person name="Yulfo-Soto G.E."/>
            <person name="Baruah I.K."/>
            <person name="Amoako-Attah I."/>
            <person name="Bukari Y."/>
            <person name="Meinhardt L.W."/>
            <person name="Bailey B.A."/>
            <person name="Cohen S.P."/>
        </authorList>
    </citation>
    <scope>NUCLEOTIDE SEQUENCE [LARGE SCALE GENOMIC DNA]</scope>
    <source>
        <strain evidence="7 8">MS-2</strain>
    </source>
</reference>
<dbReference type="Gene3D" id="6.10.140.2220">
    <property type="match status" value="1"/>
</dbReference>
<gene>
    <name evidence="7" type="ORF">AAF712_002536</name>
</gene>
<dbReference type="PROSITE" id="PS50865">
    <property type="entry name" value="ZF_MYND_2"/>
    <property type="match status" value="1"/>
</dbReference>
<keyword evidence="3" id="KW-0862">Zinc</keyword>
<evidence type="ECO:0000256" key="1">
    <source>
        <dbReference type="ARBA" id="ARBA00022723"/>
    </source>
</evidence>
<proteinExistence type="predicted"/>
<keyword evidence="1" id="KW-0479">Metal-binding</keyword>
<dbReference type="Pfam" id="PF01753">
    <property type="entry name" value="zf-MYND"/>
    <property type="match status" value="1"/>
</dbReference>
<dbReference type="Proteomes" id="UP001437256">
    <property type="component" value="Unassembled WGS sequence"/>
</dbReference>
<evidence type="ECO:0000313" key="8">
    <source>
        <dbReference type="Proteomes" id="UP001437256"/>
    </source>
</evidence>
<dbReference type="EMBL" id="JBBXMP010000007">
    <property type="protein sequence ID" value="KAL0070348.1"/>
    <property type="molecule type" value="Genomic_DNA"/>
</dbReference>
<name>A0ABR3A9G4_9AGAR</name>
<evidence type="ECO:0000256" key="2">
    <source>
        <dbReference type="ARBA" id="ARBA00022771"/>
    </source>
</evidence>
<protein>
    <recommendedName>
        <fullName evidence="6">MYND-type domain-containing protein</fullName>
    </recommendedName>
</protein>
<dbReference type="InterPro" id="IPR002893">
    <property type="entry name" value="Znf_MYND"/>
</dbReference>
<feature type="compositionally biased region" description="Basic and acidic residues" evidence="5">
    <location>
        <begin position="1"/>
        <end position="16"/>
    </location>
</feature>
<feature type="region of interest" description="Disordered" evidence="5">
    <location>
        <begin position="1"/>
        <end position="27"/>
    </location>
</feature>
<organism evidence="7 8">
    <name type="scientific">Marasmius tenuissimus</name>
    <dbReference type="NCBI Taxonomy" id="585030"/>
    <lineage>
        <taxon>Eukaryota</taxon>
        <taxon>Fungi</taxon>
        <taxon>Dikarya</taxon>
        <taxon>Basidiomycota</taxon>
        <taxon>Agaricomycotina</taxon>
        <taxon>Agaricomycetes</taxon>
        <taxon>Agaricomycetidae</taxon>
        <taxon>Agaricales</taxon>
        <taxon>Marasmiineae</taxon>
        <taxon>Marasmiaceae</taxon>
        <taxon>Marasmius</taxon>
    </lineage>
</organism>
<keyword evidence="2 4" id="KW-0863">Zinc-finger</keyword>
<dbReference type="SUPFAM" id="SSF144232">
    <property type="entry name" value="HIT/MYND zinc finger-like"/>
    <property type="match status" value="1"/>
</dbReference>
<evidence type="ECO:0000256" key="5">
    <source>
        <dbReference type="SAM" id="MobiDB-lite"/>
    </source>
</evidence>
<evidence type="ECO:0000259" key="6">
    <source>
        <dbReference type="PROSITE" id="PS50865"/>
    </source>
</evidence>
<accession>A0ABR3A9G4</accession>
<keyword evidence="8" id="KW-1185">Reference proteome</keyword>
<comment type="caution">
    <text evidence="7">The sequence shown here is derived from an EMBL/GenBank/DDBJ whole genome shotgun (WGS) entry which is preliminary data.</text>
</comment>
<feature type="domain" description="MYND-type" evidence="6">
    <location>
        <begin position="397"/>
        <end position="446"/>
    </location>
</feature>